<dbReference type="AlphaFoldDB" id="A0A8H4LFC6"/>
<organism evidence="2 3">
    <name type="scientific">Fusarium albosuccineum</name>
    <dbReference type="NCBI Taxonomy" id="1237068"/>
    <lineage>
        <taxon>Eukaryota</taxon>
        <taxon>Fungi</taxon>
        <taxon>Dikarya</taxon>
        <taxon>Ascomycota</taxon>
        <taxon>Pezizomycotina</taxon>
        <taxon>Sordariomycetes</taxon>
        <taxon>Hypocreomycetidae</taxon>
        <taxon>Hypocreales</taxon>
        <taxon>Nectriaceae</taxon>
        <taxon>Fusarium</taxon>
        <taxon>Fusarium decemcellulare species complex</taxon>
    </lineage>
</organism>
<protein>
    <submittedName>
        <fullName evidence="2">Uncharacterized protein</fullName>
    </submittedName>
</protein>
<evidence type="ECO:0000313" key="3">
    <source>
        <dbReference type="Proteomes" id="UP000554235"/>
    </source>
</evidence>
<feature type="chain" id="PRO_5034472519" evidence="1">
    <location>
        <begin position="20"/>
        <end position="382"/>
    </location>
</feature>
<dbReference type="Proteomes" id="UP000554235">
    <property type="component" value="Unassembled WGS sequence"/>
</dbReference>
<accession>A0A8H4LFC6</accession>
<comment type="caution">
    <text evidence="2">The sequence shown here is derived from an EMBL/GenBank/DDBJ whole genome shotgun (WGS) entry which is preliminary data.</text>
</comment>
<keyword evidence="1" id="KW-0732">Signal</keyword>
<reference evidence="2 3" key="1">
    <citation type="submission" date="2020-01" db="EMBL/GenBank/DDBJ databases">
        <title>Identification and distribution of gene clusters putatively required for synthesis of sphingolipid metabolism inhibitors in phylogenetically diverse species of the filamentous fungus Fusarium.</title>
        <authorList>
            <person name="Kim H.-S."/>
            <person name="Busman M."/>
            <person name="Brown D.W."/>
            <person name="Divon H."/>
            <person name="Uhlig S."/>
            <person name="Proctor R.H."/>
        </authorList>
    </citation>
    <scope>NUCLEOTIDE SEQUENCE [LARGE SCALE GENOMIC DNA]</scope>
    <source>
        <strain evidence="2 3">NRRL 20459</strain>
    </source>
</reference>
<dbReference type="OrthoDB" id="4764652at2759"/>
<feature type="signal peptide" evidence="1">
    <location>
        <begin position="1"/>
        <end position="19"/>
    </location>
</feature>
<keyword evidence="3" id="KW-1185">Reference proteome</keyword>
<dbReference type="EMBL" id="JAADYS010000847">
    <property type="protein sequence ID" value="KAF4466648.1"/>
    <property type="molecule type" value="Genomic_DNA"/>
</dbReference>
<evidence type="ECO:0000256" key="1">
    <source>
        <dbReference type="SAM" id="SignalP"/>
    </source>
</evidence>
<name>A0A8H4LFC6_9HYPO</name>
<gene>
    <name evidence="2" type="ORF">FALBO_6491</name>
</gene>
<evidence type="ECO:0000313" key="2">
    <source>
        <dbReference type="EMBL" id="KAF4466648.1"/>
    </source>
</evidence>
<proteinExistence type="predicted"/>
<sequence length="382" mass="41437">MRLSLILVGFAAVPSPALCAVSNVDGSQPIAREISPPLRWAGEHDVTHSETTALSERDPSHFESKTRLAISVARRTTLVATGAISFWGLVRDCKSFANEGDATDGVICVAGSIGSSITAIARIQTIGKWFVEYGKEIAVLALGDFTHDAINRLQGIGPWLNGVGVGAIGDAKRDHVFRRAAEVSSKSMGLQIRHIGYWDGSMPGQPKARDASTVDRPVFGFQSNGAEYHFTIMDIEAGTNKTHIKLGHGPGPETEHSKRTLQARKEKYNGQWFDHGGLDIIGRSDQPGDQNSDNIQPDINNQGDFDWIMAHVECSLGIGTESRPAALDEPGLYFQIYDDETRDTLALGAMSPFMPDQPSIIQWMDLEAGLSVEDPCVRLVPS</sequence>